<evidence type="ECO:0000313" key="2">
    <source>
        <dbReference type="Proteomes" id="UP000015381"/>
    </source>
</evidence>
<reference evidence="1 2" key="1">
    <citation type="journal article" date="2014" name="Environ. Microbiol.">
        <title>Halorhabdus tiamatea: proteogenomics and glycosidase activity measurements identify the first cultivated euryarchaeon from a deep-sea anoxic brine lake as potential polysaccharide degrader.</title>
        <authorList>
            <person name="Werner J."/>
            <person name="Ferrer M."/>
            <person name="Michel G."/>
            <person name="Mann A.J."/>
            <person name="Huang S."/>
            <person name="Juarez S."/>
            <person name="Ciordia S."/>
            <person name="Albar J.P."/>
            <person name="Alcaide M."/>
            <person name="La Cono V."/>
            <person name="Yakimov M.M."/>
            <person name="Antunes A."/>
            <person name="Taborda M."/>
            <person name="Da Costa M.S."/>
            <person name="Amann R.I."/>
            <person name="Gloeckner F.O."/>
            <person name="Golyshina O.V."/>
            <person name="Golyshin P.N."/>
            <person name="Teeling H."/>
        </authorList>
    </citation>
    <scope>NUCLEOTIDE SEQUENCE [LARGE SCALE GENOMIC DNA]</scope>
    <source>
        <strain evidence="2">SARL4B</strain>
    </source>
</reference>
<evidence type="ECO:0000313" key="1">
    <source>
        <dbReference type="EMBL" id="CCQ32594.1"/>
    </source>
</evidence>
<proteinExistence type="predicted"/>
<dbReference type="AlphaFoldDB" id="S6CSD7"/>
<dbReference type="KEGG" id="hti:HTIA_0448"/>
<sequence length="98" mass="11365">MIGQALGERSRFDQQHWFVGSLGNGAALARELITKDPDGHRRPLPRCIRVCSESRWVKARPQWLWLLVRWEIDSPGSNPLVLRSSLRSSLRTRREFAE</sequence>
<gene>
    <name evidence="1" type="ORF">HTIA_0448</name>
</gene>
<keyword evidence="2" id="KW-1185">Reference proteome</keyword>
<dbReference type="EMBL" id="HF571520">
    <property type="protein sequence ID" value="CCQ32594.1"/>
    <property type="molecule type" value="Genomic_DNA"/>
</dbReference>
<dbReference type="HOGENOM" id="CLU_2327205_0_0_2"/>
<name>S6CSD7_9EURY</name>
<accession>S6CSD7</accession>
<dbReference type="Proteomes" id="UP000015381">
    <property type="component" value="Chromosome I"/>
</dbReference>
<organism evidence="1 2">
    <name type="scientific">Halorhabdus tiamatea SARL4B</name>
    <dbReference type="NCBI Taxonomy" id="1033806"/>
    <lineage>
        <taxon>Archaea</taxon>
        <taxon>Methanobacteriati</taxon>
        <taxon>Methanobacteriota</taxon>
        <taxon>Stenosarchaea group</taxon>
        <taxon>Halobacteria</taxon>
        <taxon>Halobacteriales</taxon>
        <taxon>Haloarculaceae</taxon>
        <taxon>Halorhabdus</taxon>
    </lineage>
</organism>
<protein>
    <submittedName>
        <fullName evidence="1">Uncharacterized protein</fullName>
    </submittedName>
</protein>